<proteinExistence type="inferred from homology"/>
<dbReference type="Pfam" id="PF25539">
    <property type="entry name" value="Bestrophin_2"/>
    <property type="match status" value="1"/>
</dbReference>
<comment type="caution">
    <text evidence="10">The sequence shown here is derived from an EMBL/GenBank/DDBJ whole genome shotgun (WGS) entry which is preliminary data.</text>
</comment>
<evidence type="ECO:0000256" key="2">
    <source>
        <dbReference type="ARBA" id="ARBA00022448"/>
    </source>
</evidence>
<feature type="transmembrane region" description="Helical" evidence="9">
    <location>
        <begin position="7"/>
        <end position="26"/>
    </location>
</feature>
<dbReference type="PANTHER" id="PTHR33281:SF19">
    <property type="entry name" value="VOLTAGE-DEPENDENT ANION CHANNEL-FORMING PROTEIN YNEE"/>
    <property type="match status" value="1"/>
</dbReference>
<evidence type="ECO:0000256" key="6">
    <source>
        <dbReference type="ARBA" id="ARBA00023065"/>
    </source>
</evidence>
<reference evidence="10 11" key="1">
    <citation type="submission" date="2020-03" db="EMBL/GenBank/DDBJ databases">
        <authorList>
            <person name="Lai Q."/>
        </authorList>
    </citation>
    <scope>NUCLEOTIDE SEQUENCE [LARGE SCALE GENOMIC DNA]</scope>
    <source>
        <strain evidence="10 11">CCUG 25036</strain>
    </source>
</reference>
<dbReference type="Proteomes" id="UP000490980">
    <property type="component" value="Unassembled WGS sequence"/>
</dbReference>
<accession>A0A7X5U894</accession>
<evidence type="ECO:0000256" key="3">
    <source>
        <dbReference type="ARBA" id="ARBA00022475"/>
    </source>
</evidence>
<dbReference type="RefSeq" id="WP_166946801.1">
    <property type="nucleotide sequence ID" value="NZ_JAARLZ010000002.1"/>
</dbReference>
<keyword evidence="5 9" id="KW-1133">Transmembrane helix</keyword>
<dbReference type="InterPro" id="IPR044669">
    <property type="entry name" value="YneE/VCCN1/2-like"/>
</dbReference>
<feature type="transmembrane region" description="Helical" evidence="9">
    <location>
        <begin position="223"/>
        <end position="252"/>
    </location>
</feature>
<evidence type="ECO:0000256" key="7">
    <source>
        <dbReference type="ARBA" id="ARBA00023136"/>
    </source>
</evidence>
<keyword evidence="3" id="KW-1003">Cell membrane</keyword>
<organism evidence="10 11">
    <name type="scientific">Luteibacter anthropi</name>
    <dbReference type="NCBI Taxonomy" id="564369"/>
    <lineage>
        <taxon>Bacteria</taxon>
        <taxon>Pseudomonadati</taxon>
        <taxon>Pseudomonadota</taxon>
        <taxon>Gammaproteobacteria</taxon>
        <taxon>Lysobacterales</taxon>
        <taxon>Rhodanobacteraceae</taxon>
        <taxon>Luteibacter</taxon>
    </lineage>
</organism>
<gene>
    <name evidence="10" type="ORF">HBF25_04820</name>
</gene>
<evidence type="ECO:0000256" key="4">
    <source>
        <dbReference type="ARBA" id="ARBA00022692"/>
    </source>
</evidence>
<keyword evidence="4 9" id="KW-0812">Transmembrane</keyword>
<dbReference type="AlphaFoldDB" id="A0A7X5U894"/>
<keyword evidence="11" id="KW-1185">Reference proteome</keyword>
<comment type="subcellular location">
    <subcellularLocation>
        <location evidence="1">Cell membrane</location>
        <topology evidence="1">Multi-pass membrane protein</topology>
    </subcellularLocation>
</comment>
<dbReference type="GO" id="GO:0005886">
    <property type="term" value="C:plasma membrane"/>
    <property type="evidence" value="ECO:0007669"/>
    <property type="project" value="UniProtKB-SubCell"/>
</dbReference>
<feature type="transmembrane region" description="Helical" evidence="9">
    <location>
        <begin position="46"/>
        <end position="71"/>
    </location>
</feature>
<evidence type="ECO:0000256" key="1">
    <source>
        <dbReference type="ARBA" id="ARBA00004651"/>
    </source>
</evidence>
<protein>
    <submittedName>
        <fullName evidence="10">Bestrophin</fullName>
    </submittedName>
</protein>
<evidence type="ECO:0000313" key="11">
    <source>
        <dbReference type="Proteomes" id="UP000490980"/>
    </source>
</evidence>
<keyword evidence="6" id="KW-0406">Ion transport</keyword>
<dbReference type="PANTHER" id="PTHR33281">
    <property type="entry name" value="UPF0187 PROTEIN YNEE"/>
    <property type="match status" value="1"/>
</dbReference>
<evidence type="ECO:0000256" key="9">
    <source>
        <dbReference type="SAM" id="Phobius"/>
    </source>
</evidence>
<dbReference type="EMBL" id="JAARLZ010000002">
    <property type="protein sequence ID" value="NII05713.1"/>
    <property type="molecule type" value="Genomic_DNA"/>
</dbReference>
<sequence length="295" mass="32811">MSTRSRTPTVASLLFTLNGSIVPVIWRRVLYTILLSVGVVWLDVHFFALHIGLNAAPLTLMGLTLAIFLGFRNTVAYQRWWDARTLWGEMIFTMRNLARQTLAFLPDTPAAERGVLVHRLVAFTHAMRHHLRATDPAGELSRWLGDDERETMLAAPNRPSAILARTGVAYAEAARAQGADPILLSAIDNELGKLSHVLAGCERIQGTPIPYAYILLLHRTVHIYCFLLPFCMVSLMGWFTPLVVGVLAYTFFGLDALGDQIEDPFGLLPNDLPLERYCATAETDLLSLTDSPRPE</sequence>
<dbReference type="GO" id="GO:0005254">
    <property type="term" value="F:chloride channel activity"/>
    <property type="evidence" value="ECO:0007669"/>
    <property type="project" value="InterPro"/>
</dbReference>
<evidence type="ECO:0000256" key="5">
    <source>
        <dbReference type="ARBA" id="ARBA00022989"/>
    </source>
</evidence>
<comment type="similarity">
    <text evidence="8">Belongs to the anion channel-forming bestrophin (TC 1.A.46) family.</text>
</comment>
<name>A0A7X5U894_9GAMM</name>
<evidence type="ECO:0000256" key="8">
    <source>
        <dbReference type="ARBA" id="ARBA00034708"/>
    </source>
</evidence>
<keyword evidence="2" id="KW-0813">Transport</keyword>
<evidence type="ECO:0000313" key="10">
    <source>
        <dbReference type="EMBL" id="NII05713.1"/>
    </source>
</evidence>
<keyword evidence="7 9" id="KW-0472">Membrane</keyword>